<evidence type="ECO:0000256" key="5">
    <source>
        <dbReference type="ARBA" id="ARBA00023295"/>
    </source>
</evidence>
<dbReference type="Proteomes" id="UP000600588">
    <property type="component" value="Unassembled WGS sequence"/>
</dbReference>
<keyword evidence="3" id="KW-0732">Signal</keyword>
<dbReference type="InterPro" id="IPR000421">
    <property type="entry name" value="FA58C"/>
</dbReference>
<dbReference type="SUPFAM" id="SSF49785">
    <property type="entry name" value="Galactose-binding domain-like"/>
    <property type="match status" value="2"/>
</dbReference>
<evidence type="ECO:0000256" key="3">
    <source>
        <dbReference type="ARBA" id="ARBA00022729"/>
    </source>
</evidence>
<keyword evidence="8" id="KW-1185">Reference proteome</keyword>
<evidence type="ECO:0000313" key="7">
    <source>
        <dbReference type="EMBL" id="MBD0830818.1"/>
    </source>
</evidence>
<dbReference type="GO" id="GO:0005764">
    <property type="term" value="C:lysosome"/>
    <property type="evidence" value="ECO:0007669"/>
    <property type="project" value="TreeGrafter"/>
</dbReference>
<dbReference type="InterPro" id="IPR059177">
    <property type="entry name" value="GH29D-like_dom"/>
</dbReference>
<keyword evidence="4" id="KW-0378">Hydrolase</keyword>
<dbReference type="InterPro" id="IPR008979">
    <property type="entry name" value="Galactose-bd-like_sf"/>
</dbReference>
<dbReference type="InterPro" id="IPR017853">
    <property type="entry name" value="GH"/>
</dbReference>
<evidence type="ECO:0000313" key="8">
    <source>
        <dbReference type="Proteomes" id="UP000600588"/>
    </source>
</evidence>
<proteinExistence type="inferred from homology"/>
<dbReference type="PANTHER" id="PTHR10030">
    <property type="entry name" value="ALPHA-L-FUCOSIDASE"/>
    <property type="match status" value="1"/>
</dbReference>
<dbReference type="PROSITE" id="PS50022">
    <property type="entry name" value="FA58C_3"/>
    <property type="match status" value="1"/>
</dbReference>
<reference evidence="7 8" key="1">
    <citation type="submission" date="2020-09" db="EMBL/GenBank/DDBJ databases">
        <title>TT11 complete genome.</title>
        <authorList>
            <person name="Wu Z."/>
        </authorList>
    </citation>
    <scope>NUCLEOTIDE SEQUENCE [LARGE SCALE GENOMIC DNA]</scope>
    <source>
        <strain evidence="7 8">TT11</strain>
    </source>
</reference>
<sequence length="744" mass="84702">MMNRYYGLLIVLLTILSCKKDNGIVLKTKNTIEITKTDSKDSIILKAAHVVPTLNQYEALKNEFIAFIHFGPNTFTRMEWGNGKEDPEVFDLKTLDTDQWCDAMKSAGMKMVILTVKHHDGFVLWQSRYTKHGIMSTAFQDGKGDILKDLSASCEKFGLKLGIYLSPADLYQIENEEGLYGNLSEYSNRTIPRPVEGRPFANKKTFTFNVDDYNEYFLNQLFELLTEYGPIHEVWFDGAHPKRKGGQKYNYIAWKELISTLAPEAVVFGKQDIRWCGNESGATRKTEWNVIPYNENPDKLNRFADITSEDIGSREKLYGANFLHYQQAEVNTSIREGWFYRDDTSQKVRSADDVFDIYERSVGGNATFLLNIPPNRKGKFSPEDVKVLQEVGKRIEATYETNLFKSAKGPRNVLDDDSESFELLNDKNNELVITTPTAVTINRLVLQEAILTHGERIEKHALDVWVNGAWKEMATATNVGYKRILRFPEVTSDKFRIRVLASRFKPAISNVTAHYYKTRPPQLSISRNAKGNLVIEPKKHDFGWKPHGEDVLNNLNSGYEIRYTTDGSKPTKSSKLYKESEIVASTQVNAVAIDKEQEGSVASYDFGILKSDWKLLGADSEMENHYGLHAFDEDPNTFWQSQDTNKAHEFAVDLGQTYNISGFAYTPQNKFSEGMIEQGTFEISQDAKHWNVIESFEFGNLINDPVRRRHNFANPVSGRYIRITSKTIAGGEQTAAIAELDIFE</sequence>
<evidence type="ECO:0000259" key="6">
    <source>
        <dbReference type="PROSITE" id="PS50022"/>
    </source>
</evidence>
<dbReference type="EC" id="3.2.1.51" evidence="2"/>
<dbReference type="Pfam" id="PF00754">
    <property type="entry name" value="F5_F8_type_C"/>
    <property type="match status" value="1"/>
</dbReference>
<dbReference type="Pfam" id="PF13290">
    <property type="entry name" value="CHB_HEX_C_1"/>
    <property type="match status" value="1"/>
</dbReference>
<evidence type="ECO:0000256" key="2">
    <source>
        <dbReference type="ARBA" id="ARBA00012662"/>
    </source>
</evidence>
<dbReference type="Gene3D" id="3.20.20.80">
    <property type="entry name" value="Glycosidases"/>
    <property type="match status" value="1"/>
</dbReference>
<gene>
    <name evidence="7" type="ORF">ICJ83_01605</name>
</gene>
<dbReference type="GO" id="GO:0006004">
    <property type="term" value="P:fucose metabolic process"/>
    <property type="evidence" value="ECO:0007669"/>
    <property type="project" value="TreeGrafter"/>
</dbReference>
<comment type="similarity">
    <text evidence="1">Belongs to the glycosyl hydrolase 29 family.</text>
</comment>
<keyword evidence="5" id="KW-0326">Glycosidase</keyword>
<accession>A0A8J6U6Q8</accession>
<dbReference type="SMART" id="SM00812">
    <property type="entry name" value="Alpha_L_fucos"/>
    <property type="match status" value="1"/>
</dbReference>
<comment type="caution">
    <text evidence="7">The sequence shown here is derived from an EMBL/GenBank/DDBJ whole genome shotgun (WGS) entry which is preliminary data.</text>
</comment>
<dbReference type="Gene3D" id="2.60.120.260">
    <property type="entry name" value="Galactose-binding domain-like"/>
    <property type="match status" value="2"/>
</dbReference>
<dbReference type="AlphaFoldDB" id="A0A8J6U6Q8"/>
<dbReference type="InterPro" id="IPR057739">
    <property type="entry name" value="Glyco_hydro_29_N"/>
</dbReference>
<dbReference type="Pfam" id="PF01120">
    <property type="entry name" value="Alpha_L_fucos"/>
    <property type="match status" value="1"/>
</dbReference>
<dbReference type="GO" id="GO:0004560">
    <property type="term" value="F:alpha-L-fucosidase activity"/>
    <property type="evidence" value="ECO:0007669"/>
    <property type="project" value="InterPro"/>
</dbReference>
<dbReference type="PROSITE" id="PS51257">
    <property type="entry name" value="PROKAR_LIPOPROTEIN"/>
    <property type="match status" value="1"/>
</dbReference>
<evidence type="ECO:0000256" key="4">
    <source>
        <dbReference type="ARBA" id="ARBA00022801"/>
    </source>
</evidence>
<feature type="domain" description="F5/8 type C" evidence="6">
    <location>
        <begin position="601"/>
        <end position="744"/>
    </location>
</feature>
<protein>
    <recommendedName>
        <fullName evidence="2">alpha-L-fucosidase</fullName>
        <ecNumber evidence="2">3.2.1.51</ecNumber>
    </recommendedName>
</protein>
<organism evidence="7 8">
    <name type="scientific">Aestuariibaculum sediminum</name>
    <dbReference type="NCBI Taxonomy" id="2770637"/>
    <lineage>
        <taxon>Bacteria</taxon>
        <taxon>Pseudomonadati</taxon>
        <taxon>Bacteroidota</taxon>
        <taxon>Flavobacteriia</taxon>
        <taxon>Flavobacteriales</taxon>
        <taxon>Flavobacteriaceae</taxon>
    </lineage>
</organism>
<dbReference type="EMBL" id="JACVXB010000001">
    <property type="protein sequence ID" value="MBD0830818.1"/>
    <property type="molecule type" value="Genomic_DNA"/>
</dbReference>
<dbReference type="PANTHER" id="PTHR10030:SF37">
    <property type="entry name" value="ALPHA-L-FUCOSIDASE-RELATED"/>
    <property type="match status" value="1"/>
</dbReference>
<dbReference type="SUPFAM" id="SSF51445">
    <property type="entry name" value="(Trans)glycosidases"/>
    <property type="match status" value="1"/>
</dbReference>
<dbReference type="InterPro" id="IPR000933">
    <property type="entry name" value="Glyco_hydro_29"/>
</dbReference>
<dbReference type="RefSeq" id="WP_188228606.1">
    <property type="nucleotide sequence ID" value="NZ_JACVXB010000001.1"/>
</dbReference>
<dbReference type="GO" id="GO:0016139">
    <property type="term" value="P:glycoside catabolic process"/>
    <property type="evidence" value="ECO:0007669"/>
    <property type="project" value="TreeGrafter"/>
</dbReference>
<name>A0A8J6U6Q8_9FLAO</name>
<evidence type="ECO:0000256" key="1">
    <source>
        <dbReference type="ARBA" id="ARBA00007951"/>
    </source>
</evidence>